<evidence type="ECO:0000256" key="3">
    <source>
        <dbReference type="ARBA" id="ARBA00022490"/>
    </source>
</evidence>
<dbReference type="Pfam" id="PF09811">
    <property type="entry name" value="Yae1_N"/>
    <property type="match status" value="1"/>
</dbReference>
<evidence type="ECO:0000256" key="4">
    <source>
        <dbReference type="ARBA" id="ARBA00023242"/>
    </source>
</evidence>
<organism evidence="6 7">
    <name type="scientific">Daphnia galeata</name>
    <dbReference type="NCBI Taxonomy" id="27404"/>
    <lineage>
        <taxon>Eukaryota</taxon>
        <taxon>Metazoa</taxon>
        <taxon>Ecdysozoa</taxon>
        <taxon>Arthropoda</taxon>
        <taxon>Crustacea</taxon>
        <taxon>Branchiopoda</taxon>
        <taxon>Diplostraca</taxon>
        <taxon>Cladocera</taxon>
        <taxon>Anomopoda</taxon>
        <taxon>Daphniidae</taxon>
        <taxon>Daphnia</taxon>
    </lineage>
</organism>
<dbReference type="InterPro" id="IPR019191">
    <property type="entry name" value="Essential_protein_Yae1_N"/>
</dbReference>
<protein>
    <recommendedName>
        <fullName evidence="5">Essential protein Yae1 N-terminal domain-containing protein</fullName>
    </recommendedName>
</protein>
<comment type="caution">
    <text evidence="6">The sequence shown here is derived from an EMBL/GenBank/DDBJ whole genome shotgun (WGS) entry which is preliminary data.</text>
</comment>
<keyword evidence="3" id="KW-0963">Cytoplasm</keyword>
<evidence type="ECO:0000256" key="2">
    <source>
        <dbReference type="ARBA" id="ARBA00004496"/>
    </source>
</evidence>
<keyword evidence="7" id="KW-1185">Reference proteome</keyword>
<comment type="subcellular location">
    <subcellularLocation>
        <location evidence="2">Cytoplasm</location>
    </subcellularLocation>
    <subcellularLocation>
        <location evidence="1">Nucleus</location>
    </subcellularLocation>
</comment>
<dbReference type="InterPro" id="IPR038881">
    <property type="entry name" value="Yae1-like"/>
</dbReference>
<name>A0A8J2RAU1_9CRUS</name>
<dbReference type="GO" id="GO:0005737">
    <property type="term" value="C:cytoplasm"/>
    <property type="evidence" value="ECO:0007669"/>
    <property type="project" value="UniProtKB-SubCell"/>
</dbReference>
<evidence type="ECO:0000313" key="6">
    <source>
        <dbReference type="EMBL" id="CAH0098980.1"/>
    </source>
</evidence>
<gene>
    <name evidence="6" type="ORF">DGAL_LOCUS1088</name>
</gene>
<sequence length="97" mass="10856">MDNFDSDSDHDGKVSTLTWNKIQNACHSQGYREGLTEGKERKLQEGFDQGYLSGFQQSLCLAEMKGFLSGIMLKNRSDPQLSEKLKTAIAQINHDSS</sequence>
<reference evidence="6" key="1">
    <citation type="submission" date="2021-11" db="EMBL/GenBank/DDBJ databases">
        <authorList>
            <person name="Schell T."/>
        </authorList>
    </citation>
    <scope>NUCLEOTIDE SEQUENCE</scope>
    <source>
        <strain evidence="6">M5</strain>
    </source>
</reference>
<dbReference type="PANTHER" id="PTHR18829:SF0">
    <property type="entry name" value="PROTEIN YAE1 HOMOLOG"/>
    <property type="match status" value="1"/>
</dbReference>
<feature type="domain" description="Essential protein Yae1 N-terminal" evidence="5">
    <location>
        <begin position="30"/>
        <end position="68"/>
    </location>
</feature>
<dbReference type="AlphaFoldDB" id="A0A8J2RAU1"/>
<evidence type="ECO:0000259" key="5">
    <source>
        <dbReference type="Pfam" id="PF09811"/>
    </source>
</evidence>
<proteinExistence type="predicted"/>
<accession>A0A8J2RAU1</accession>
<dbReference type="EMBL" id="CAKKLH010000013">
    <property type="protein sequence ID" value="CAH0098980.1"/>
    <property type="molecule type" value="Genomic_DNA"/>
</dbReference>
<dbReference type="Proteomes" id="UP000789390">
    <property type="component" value="Unassembled WGS sequence"/>
</dbReference>
<evidence type="ECO:0000313" key="7">
    <source>
        <dbReference type="Proteomes" id="UP000789390"/>
    </source>
</evidence>
<keyword evidence="4" id="KW-0539">Nucleus</keyword>
<dbReference type="PANTHER" id="PTHR18829">
    <property type="entry name" value="PROTEIN YAE1 HOMOLOG"/>
    <property type="match status" value="1"/>
</dbReference>
<dbReference type="OrthoDB" id="20086at2759"/>
<dbReference type="GO" id="GO:0005634">
    <property type="term" value="C:nucleus"/>
    <property type="evidence" value="ECO:0007669"/>
    <property type="project" value="UniProtKB-SubCell"/>
</dbReference>
<evidence type="ECO:0000256" key="1">
    <source>
        <dbReference type="ARBA" id="ARBA00004123"/>
    </source>
</evidence>